<evidence type="ECO:0000313" key="3">
    <source>
        <dbReference type="EMBL" id="GBP98315.1"/>
    </source>
</evidence>
<feature type="region of interest" description="Disordered" evidence="1">
    <location>
        <begin position="62"/>
        <end position="95"/>
    </location>
</feature>
<accession>A0A4C2AHI0</accession>
<dbReference type="AlphaFoldDB" id="A0A4C2AHI0"/>
<reference evidence="3 4" key="1">
    <citation type="journal article" date="2019" name="Commun. Biol.">
        <title>The bagworm genome reveals a unique fibroin gene that provides high tensile strength.</title>
        <authorList>
            <person name="Kono N."/>
            <person name="Nakamura H."/>
            <person name="Ohtoshi R."/>
            <person name="Tomita M."/>
            <person name="Numata K."/>
            <person name="Arakawa K."/>
        </authorList>
    </citation>
    <scope>NUCLEOTIDE SEQUENCE [LARGE SCALE GENOMIC DNA]</scope>
</reference>
<name>A0A4C2AHI0_EUMVA</name>
<sequence>MSQWLLVRMLSSLFDHFMTAVHLTEVESVVFNTPYTLVDVTVGNFLRMCLVGMKPFTARQNDQFESIPPTADETQARSRDITARTGQQKECGFSP</sequence>
<evidence type="ECO:0000313" key="4">
    <source>
        <dbReference type="Proteomes" id="UP000299102"/>
    </source>
</evidence>
<evidence type="ECO:0000256" key="1">
    <source>
        <dbReference type="SAM" id="MobiDB-lite"/>
    </source>
</evidence>
<feature type="signal peptide" evidence="2">
    <location>
        <begin position="1"/>
        <end position="20"/>
    </location>
</feature>
<evidence type="ECO:0008006" key="5">
    <source>
        <dbReference type="Google" id="ProtNLM"/>
    </source>
</evidence>
<proteinExistence type="predicted"/>
<evidence type="ECO:0000256" key="2">
    <source>
        <dbReference type="SAM" id="SignalP"/>
    </source>
</evidence>
<feature type="chain" id="PRO_5020035791" description="Secreted protein" evidence="2">
    <location>
        <begin position="21"/>
        <end position="95"/>
    </location>
</feature>
<organism evidence="3 4">
    <name type="scientific">Eumeta variegata</name>
    <name type="common">Bagworm moth</name>
    <name type="synonym">Eumeta japonica</name>
    <dbReference type="NCBI Taxonomy" id="151549"/>
    <lineage>
        <taxon>Eukaryota</taxon>
        <taxon>Metazoa</taxon>
        <taxon>Ecdysozoa</taxon>
        <taxon>Arthropoda</taxon>
        <taxon>Hexapoda</taxon>
        <taxon>Insecta</taxon>
        <taxon>Pterygota</taxon>
        <taxon>Neoptera</taxon>
        <taxon>Endopterygota</taxon>
        <taxon>Lepidoptera</taxon>
        <taxon>Glossata</taxon>
        <taxon>Ditrysia</taxon>
        <taxon>Tineoidea</taxon>
        <taxon>Psychidae</taxon>
        <taxon>Oiketicinae</taxon>
        <taxon>Eumeta</taxon>
    </lineage>
</organism>
<dbReference type="Proteomes" id="UP000299102">
    <property type="component" value="Unassembled WGS sequence"/>
</dbReference>
<keyword evidence="4" id="KW-1185">Reference proteome</keyword>
<dbReference type="EMBL" id="BGZK01003119">
    <property type="protein sequence ID" value="GBP98315.1"/>
    <property type="molecule type" value="Genomic_DNA"/>
</dbReference>
<protein>
    <recommendedName>
        <fullName evidence="5">Secreted protein</fullName>
    </recommendedName>
</protein>
<comment type="caution">
    <text evidence="3">The sequence shown here is derived from an EMBL/GenBank/DDBJ whole genome shotgun (WGS) entry which is preliminary data.</text>
</comment>
<keyword evidence="2" id="KW-0732">Signal</keyword>
<gene>
    <name evidence="3" type="ORF">EVAR_62638_1</name>
</gene>